<evidence type="ECO:0000313" key="1">
    <source>
        <dbReference type="EMBL" id="AMC99199.1"/>
    </source>
</evidence>
<sequence length="106" mass="11898">MALHFVFRGSAGHGSHDGHHRQDQSRYCPPPCELAERVDDIANRLDRSKNCIVKQALVAWLDQEEERNRLTREALTDVDAGSVIDHQAVQAWADSLSTDIPLSVPR</sequence>
<dbReference type="PANTHER" id="PTHR40688:SF2">
    <property type="entry name" value="RIBBON-HELIX-HELIX PROTEIN COPG DOMAIN-CONTAINING PROTEIN"/>
    <property type="match status" value="1"/>
</dbReference>
<keyword evidence="2" id="KW-1185">Reference proteome</keyword>
<reference evidence="1 2" key="2">
    <citation type="submission" date="2016-02" db="EMBL/GenBank/DDBJ databases">
        <authorList>
            <person name="Wen L."/>
            <person name="He K."/>
            <person name="Yang H."/>
        </authorList>
    </citation>
    <scope>NUCLEOTIDE SEQUENCE [LARGE SCALE GENOMIC DNA]</scope>
    <source>
        <strain evidence="1 2">AGD 8-3</strain>
    </source>
</reference>
<dbReference type="InterPro" id="IPR010985">
    <property type="entry name" value="Ribbon_hlx_hlx"/>
</dbReference>
<evidence type="ECO:0000313" key="2">
    <source>
        <dbReference type="Proteomes" id="UP000063387"/>
    </source>
</evidence>
<dbReference type="PATRIC" id="fig|507626.3.peg.95"/>
<dbReference type="STRING" id="507626.LOKO_00096"/>
<dbReference type="InterPro" id="IPR052991">
    <property type="entry name" value="Non-func_TypeII_TA_Antitoxin"/>
</dbReference>
<dbReference type="InterPro" id="IPR013321">
    <property type="entry name" value="Arc_rbn_hlx_hlx"/>
</dbReference>
<dbReference type="KEGG" id="hco:LOKO_00096"/>
<dbReference type="RefSeq" id="WP_235588907.1">
    <property type="nucleotide sequence ID" value="NZ_CP014226.1"/>
</dbReference>
<accession>A0A0X8HAT9</accession>
<proteinExistence type="predicted"/>
<dbReference type="Proteomes" id="UP000063387">
    <property type="component" value="Chromosome"/>
</dbReference>
<dbReference type="EMBL" id="CP014226">
    <property type="protein sequence ID" value="AMC99199.1"/>
    <property type="molecule type" value="Genomic_DNA"/>
</dbReference>
<dbReference type="Gene3D" id="1.10.1220.10">
    <property type="entry name" value="Met repressor-like"/>
    <property type="match status" value="1"/>
</dbReference>
<evidence type="ECO:0008006" key="3">
    <source>
        <dbReference type="Google" id="ProtNLM"/>
    </source>
</evidence>
<dbReference type="PANTHER" id="PTHR40688">
    <property type="match status" value="1"/>
</dbReference>
<name>A0A0X8HAT9_9GAMM</name>
<dbReference type="GO" id="GO:0006355">
    <property type="term" value="P:regulation of DNA-templated transcription"/>
    <property type="evidence" value="ECO:0007669"/>
    <property type="project" value="InterPro"/>
</dbReference>
<dbReference type="AlphaFoldDB" id="A0A0X8HAT9"/>
<dbReference type="SUPFAM" id="SSF47598">
    <property type="entry name" value="Ribbon-helix-helix"/>
    <property type="match status" value="1"/>
</dbReference>
<protein>
    <recommendedName>
        <fullName evidence="3">Ribbon-helix-helix protein CopG domain-containing protein</fullName>
    </recommendedName>
</protein>
<gene>
    <name evidence="1" type="ORF">LOKO_00096</name>
</gene>
<dbReference type="CDD" id="cd22233">
    <property type="entry name" value="RHH_CopAso-like"/>
    <property type="match status" value="1"/>
</dbReference>
<organism evidence="1 2">
    <name type="scientific">Halomonas chromatireducens</name>
    <dbReference type="NCBI Taxonomy" id="507626"/>
    <lineage>
        <taxon>Bacteria</taxon>
        <taxon>Pseudomonadati</taxon>
        <taxon>Pseudomonadota</taxon>
        <taxon>Gammaproteobacteria</taxon>
        <taxon>Oceanospirillales</taxon>
        <taxon>Halomonadaceae</taxon>
        <taxon>Halomonas</taxon>
    </lineage>
</organism>
<reference evidence="1 2" key="1">
    <citation type="journal article" date="2016" name="Genome Announc.">
        <title>Draft Genome Sequence of 'Halomonas chromatireducens' Strain AGD 8-3, a Haloalkaliphilic Chromate- and Selenite-Reducing Gammaproteobacterium.</title>
        <authorList>
            <person name="Sharko F.S."/>
            <person name="Shapovalova A.A."/>
            <person name="Tsygankova S.V."/>
            <person name="Komova A.V."/>
            <person name="Boulygina E.S."/>
            <person name="Teslyuk A.B."/>
            <person name="Gotovtsev P.M."/>
            <person name="Namsaraev Z.B."/>
            <person name="Khijniak T.V."/>
            <person name="Nedoluzhko A.V."/>
            <person name="Vasilov R.G."/>
        </authorList>
    </citation>
    <scope>NUCLEOTIDE SEQUENCE [LARGE SCALE GENOMIC DNA]</scope>
    <source>
        <strain evidence="1 2">AGD 8-3</strain>
    </source>
</reference>